<accession>A0A0K1PMR2</accession>
<keyword evidence="3" id="KW-1185">Reference proteome</keyword>
<dbReference type="Proteomes" id="UP000064967">
    <property type="component" value="Chromosome"/>
</dbReference>
<evidence type="ECO:0000313" key="3">
    <source>
        <dbReference type="Proteomes" id="UP000064967"/>
    </source>
</evidence>
<dbReference type="STRING" id="1391654.AKJ09_01477"/>
<dbReference type="EMBL" id="CP012333">
    <property type="protein sequence ID" value="AKU94813.1"/>
    <property type="molecule type" value="Genomic_DNA"/>
</dbReference>
<reference evidence="2 3" key="1">
    <citation type="submission" date="2015-08" db="EMBL/GenBank/DDBJ databases">
        <authorList>
            <person name="Babu N.S."/>
            <person name="Beckwith C.J."/>
            <person name="Beseler K.G."/>
            <person name="Brison A."/>
            <person name="Carone J.V."/>
            <person name="Caskin T.P."/>
            <person name="Diamond M."/>
            <person name="Durham M.E."/>
            <person name="Foxe J.M."/>
            <person name="Go M."/>
            <person name="Henderson B.A."/>
            <person name="Jones I.B."/>
            <person name="McGettigan J.A."/>
            <person name="Micheletti S.J."/>
            <person name="Nasrallah M.E."/>
            <person name="Ortiz D."/>
            <person name="Piller C.R."/>
            <person name="Privatt S.R."/>
            <person name="Schneider S.L."/>
            <person name="Sharp S."/>
            <person name="Smith T.C."/>
            <person name="Stanton J.D."/>
            <person name="Ullery H.E."/>
            <person name="Wilson R.J."/>
            <person name="Serrano M.G."/>
            <person name="Buck G."/>
            <person name="Lee V."/>
            <person name="Wang Y."/>
            <person name="Carvalho R."/>
            <person name="Voegtly L."/>
            <person name="Shi R."/>
            <person name="Duckworth R."/>
            <person name="Johnson A."/>
            <person name="Loviza R."/>
            <person name="Walstead R."/>
            <person name="Shah Z."/>
            <person name="Kiflezghi M."/>
            <person name="Wade K."/>
            <person name="Ball S.L."/>
            <person name="Bradley K.W."/>
            <person name="Asai D.J."/>
            <person name="Bowman C.A."/>
            <person name="Russell D.A."/>
            <person name="Pope W.H."/>
            <person name="Jacobs-Sera D."/>
            <person name="Hendrix R.W."/>
            <person name="Hatfull G.F."/>
        </authorList>
    </citation>
    <scope>NUCLEOTIDE SEQUENCE [LARGE SCALE GENOMIC DNA]</scope>
    <source>
        <strain evidence="2 3">DSM 27648</strain>
    </source>
</reference>
<protein>
    <recommendedName>
        <fullName evidence="4">Type IV fimbrial biogenesis protein PilY1</fullName>
    </recommendedName>
</protein>
<proteinExistence type="predicted"/>
<feature type="chain" id="PRO_5005466017" description="Type IV fimbrial biogenesis protein PilY1" evidence="1">
    <location>
        <begin position="23"/>
        <end position="401"/>
    </location>
</feature>
<feature type="signal peptide" evidence="1">
    <location>
        <begin position="1"/>
        <end position="22"/>
    </location>
</feature>
<dbReference type="KEGG" id="llu:AKJ09_01477"/>
<dbReference type="AlphaFoldDB" id="A0A0K1PMR2"/>
<sequence length="401" mass="41770">MILAAVVLGSCTSILAMLAACATDDSASPPSVDAGANAVPVADAGLDVDAEDVDAGPCSDCEWFPKDCTDDVLCNAGPYDSNSPGGRLDPVAKITVIRGRSPSDVWAAGELGAFAHFDGTSWSKVEVDIPESLHAIWLRSSSEITFGRLEHPYTRGMDAGTDASVSPGGWSEQVPGVTSPTYGPNDVIVGSAWASPNAEWLWTATRPTGSGSPPGLWRLRVLPSGVLELGIGATTTQCVLATCIRLGAIHGASADELWAVGQDGATVRVTAADTDSPVVDQFNSQTRSRLEGVWQFSSSNVWSVGYSGTVRHYGGQGRVWDVVSDVPTSTNLHAITATSPSDIWVVGDASTVLHFDGTSWTRVKIAGLGSRRPDLVSAWSPSPGRVWIGGQGVLLSLGAKP</sequence>
<gene>
    <name evidence="2" type="ORF">AKJ09_01477</name>
</gene>
<keyword evidence="1" id="KW-0732">Signal</keyword>
<evidence type="ECO:0008006" key="4">
    <source>
        <dbReference type="Google" id="ProtNLM"/>
    </source>
</evidence>
<evidence type="ECO:0000256" key="1">
    <source>
        <dbReference type="SAM" id="SignalP"/>
    </source>
</evidence>
<name>A0A0K1PMR2_9BACT</name>
<evidence type="ECO:0000313" key="2">
    <source>
        <dbReference type="EMBL" id="AKU94813.1"/>
    </source>
</evidence>
<organism evidence="2 3">
    <name type="scientific">Labilithrix luteola</name>
    <dbReference type="NCBI Taxonomy" id="1391654"/>
    <lineage>
        <taxon>Bacteria</taxon>
        <taxon>Pseudomonadati</taxon>
        <taxon>Myxococcota</taxon>
        <taxon>Polyangia</taxon>
        <taxon>Polyangiales</taxon>
        <taxon>Labilitrichaceae</taxon>
        <taxon>Labilithrix</taxon>
    </lineage>
</organism>